<feature type="transmembrane region" description="Helical" evidence="7">
    <location>
        <begin position="69"/>
        <end position="88"/>
    </location>
</feature>
<dbReference type="Pfam" id="PF01914">
    <property type="entry name" value="MarC"/>
    <property type="match status" value="1"/>
</dbReference>
<reference evidence="8 9" key="1">
    <citation type="submission" date="2019-09" db="EMBL/GenBank/DDBJ databases">
        <title>Photobacterium damselae subsp. damselae CDC-2227-81, a human clinical isolate.</title>
        <authorList>
            <person name="Osorio C.R."/>
        </authorList>
    </citation>
    <scope>NUCLEOTIDE SEQUENCE [LARGE SCALE GENOMIC DNA]</scope>
    <source>
        <strain evidence="8 9">CDC-2227-81</strain>
    </source>
</reference>
<gene>
    <name evidence="8" type="ORF">F6450_00520</name>
</gene>
<evidence type="ECO:0000256" key="6">
    <source>
        <dbReference type="ARBA" id="ARBA00023136"/>
    </source>
</evidence>
<name>A0A1C3DT85_PHODD</name>
<dbReference type="PANTHER" id="PTHR33508:SF10">
    <property type="entry name" value="UPF0056 INNER MEMBRANE PROTEIN YHGN"/>
    <property type="match status" value="1"/>
</dbReference>
<dbReference type="RefSeq" id="WP_044179690.1">
    <property type="nucleotide sequence ID" value="NZ_CP021152.1"/>
</dbReference>
<keyword evidence="5 7" id="KW-1133">Transmembrane helix</keyword>
<evidence type="ECO:0000256" key="4">
    <source>
        <dbReference type="ARBA" id="ARBA00022692"/>
    </source>
</evidence>
<protein>
    <recommendedName>
        <fullName evidence="7">UPF0056 membrane protein</fullName>
    </recommendedName>
</protein>
<dbReference type="EMBL" id="VZUQ01000011">
    <property type="protein sequence ID" value="KAB1186013.1"/>
    <property type="molecule type" value="Genomic_DNA"/>
</dbReference>
<keyword evidence="3" id="KW-1003">Cell membrane</keyword>
<feature type="transmembrane region" description="Helical" evidence="7">
    <location>
        <begin position="6"/>
        <end position="27"/>
    </location>
</feature>
<evidence type="ECO:0000256" key="5">
    <source>
        <dbReference type="ARBA" id="ARBA00022989"/>
    </source>
</evidence>
<dbReference type="PANTHER" id="PTHR33508">
    <property type="entry name" value="UPF0056 MEMBRANE PROTEIN YHCE"/>
    <property type="match status" value="1"/>
</dbReference>
<comment type="similarity">
    <text evidence="2 7">Belongs to the UPF0056 (MarC) family.</text>
</comment>
<accession>A0A1C3DT85</accession>
<dbReference type="Proteomes" id="UP000480943">
    <property type="component" value="Unassembled WGS sequence"/>
</dbReference>
<organism evidence="8 9">
    <name type="scientific">Photobacterium damselae subsp. damselae</name>
    <name type="common">Listonella damsela</name>
    <dbReference type="NCBI Taxonomy" id="85581"/>
    <lineage>
        <taxon>Bacteria</taxon>
        <taxon>Pseudomonadati</taxon>
        <taxon>Pseudomonadota</taxon>
        <taxon>Gammaproteobacteria</taxon>
        <taxon>Vibrionales</taxon>
        <taxon>Vibrionaceae</taxon>
        <taxon>Photobacterium</taxon>
    </lineage>
</organism>
<dbReference type="NCBIfam" id="NF008010">
    <property type="entry name" value="PRK10739.1"/>
    <property type="match status" value="1"/>
</dbReference>
<evidence type="ECO:0000313" key="9">
    <source>
        <dbReference type="Proteomes" id="UP000480943"/>
    </source>
</evidence>
<dbReference type="KEGG" id="pds:CAY62_14930"/>
<evidence type="ECO:0000256" key="1">
    <source>
        <dbReference type="ARBA" id="ARBA00004651"/>
    </source>
</evidence>
<feature type="transmembrane region" description="Helical" evidence="7">
    <location>
        <begin position="133"/>
        <end position="153"/>
    </location>
</feature>
<dbReference type="GO" id="GO:0005886">
    <property type="term" value="C:plasma membrane"/>
    <property type="evidence" value="ECO:0007669"/>
    <property type="project" value="UniProtKB-SubCell"/>
</dbReference>
<evidence type="ECO:0000313" key="8">
    <source>
        <dbReference type="EMBL" id="KAB1186013.1"/>
    </source>
</evidence>
<feature type="transmembrane region" description="Helical" evidence="7">
    <location>
        <begin position="39"/>
        <end position="57"/>
    </location>
</feature>
<dbReference type="GeneID" id="93399790"/>
<evidence type="ECO:0000256" key="2">
    <source>
        <dbReference type="ARBA" id="ARBA00009784"/>
    </source>
</evidence>
<proteinExistence type="inferred from homology"/>
<evidence type="ECO:0000256" key="3">
    <source>
        <dbReference type="ARBA" id="ARBA00022475"/>
    </source>
</evidence>
<feature type="transmembrane region" description="Helical" evidence="7">
    <location>
        <begin position="174"/>
        <end position="193"/>
    </location>
</feature>
<keyword evidence="4 7" id="KW-0812">Transmembrane</keyword>
<dbReference type="InterPro" id="IPR002771">
    <property type="entry name" value="Multi_antbiot-R_MarC"/>
</dbReference>
<dbReference type="NCBIfam" id="TIGR00427">
    <property type="entry name" value="NAAT family transporter"/>
    <property type="match status" value="1"/>
</dbReference>
<comment type="caution">
    <text evidence="8">The sequence shown here is derived from an EMBL/GenBank/DDBJ whole genome shotgun (WGS) entry which is preliminary data.</text>
</comment>
<comment type="subcellular location">
    <subcellularLocation>
        <location evidence="1 7">Cell membrane</location>
        <topology evidence="1 7">Multi-pass membrane protein</topology>
    </subcellularLocation>
</comment>
<feature type="transmembrane region" description="Helical" evidence="7">
    <location>
        <begin position="104"/>
        <end position="127"/>
    </location>
</feature>
<evidence type="ECO:0000256" key="7">
    <source>
        <dbReference type="RuleBase" id="RU362048"/>
    </source>
</evidence>
<sequence length="201" mass="22356">MDTLSAAVMFFLIMDPMGNLPMFSSIIRHIDKKRRRIVLIRELCFALLVMFLFLFAGETVLNFLNLKQQAVSIAGAIILFLIAIRMIFPSKEGSSHMAAGEEPFLVPLAIPMLAGPSILATLILVAHQDPNRMFDWSIALIGAWGASAAILMFSEVFERIVGKKGLTAIERLMGMLLLMLAVQMFLDGVFGYFEYIKTLHG</sequence>
<dbReference type="AlphaFoldDB" id="A0A1C3DT85"/>
<keyword evidence="6 7" id="KW-0472">Membrane</keyword>